<feature type="non-terminal residue" evidence="2">
    <location>
        <position position="1"/>
    </location>
</feature>
<dbReference type="PANTHER" id="PTHR33624:SF17">
    <property type="entry name" value="OS07G0687400 PROTEIN"/>
    <property type="match status" value="1"/>
</dbReference>
<organism evidence="2 3">
    <name type="scientific">Pisum sativum</name>
    <name type="common">Garden pea</name>
    <name type="synonym">Lathyrus oleraceus</name>
    <dbReference type="NCBI Taxonomy" id="3888"/>
    <lineage>
        <taxon>Eukaryota</taxon>
        <taxon>Viridiplantae</taxon>
        <taxon>Streptophyta</taxon>
        <taxon>Embryophyta</taxon>
        <taxon>Tracheophyta</taxon>
        <taxon>Spermatophyta</taxon>
        <taxon>Magnoliopsida</taxon>
        <taxon>eudicotyledons</taxon>
        <taxon>Gunneridae</taxon>
        <taxon>Pentapetalae</taxon>
        <taxon>rosids</taxon>
        <taxon>fabids</taxon>
        <taxon>Fabales</taxon>
        <taxon>Fabaceae</taxon>
        <taxon>Papilionoideae</taxon>
        <taxon>50 kb inversion clade</taxon>
        <taxon>NPAAA clade</taxon>
        <taxon>Hologalegina</taxon>
        <taxon>IRL clade</taxon>
        <taxon>Fabeae</taxon>
        <taxon>Lathyrus</taxon>
    </lineage>
</organism>
<sequence>KRQSKKNTKEVKVTYISSPMKVKTSASNFRALVQELTGQDSNVADMFVEFNDCVHVDDVQIMKKSSTHQQWSSDDNSSEAYLHESSTWMKLEDDYNFRSSLEPFNGQFQFDFLSFDMA</sequence>
<protein>
    <recommendedName>
        <fullName evidence="1">VQ domain-containing protein</fullName>
    </recommendedName>
</protein>
<feature type="domain" description="VQ" evidence="1">
    <location>
        <begin position="16"/>
        <end position="42"/>
    </location>
</feature>
<dbReference type="AlphaFoldDB" id="A0A9D5AKQ4"/>
<dbReference type="InterPro" id="IPR008889">
    <property type="entry name" value="VQ"/>
</dbReference>
<name>A0A9D5AKQ4_PEA</name>
<dbReference type="Gramene" id="Psat05G0616600-T1">
    <property type="protein sequence ID" value="KAI5410916.1"/>
    <property type="gene ID" value="KIW84_056166"/>
</dbReference>
<dbReference type="PANTHER" id="PTHR33624">
    <property type="entry name" value="SIGMA FACTOR BINDING PROTEIN 1, CHLOROPLASTIC"/>
    <property type="match status" value="1"/>
</dbReference>
<dbReference type="EMBL" id="JAMSHJ010000005">
    <property type="protein sequence ID" value="KAI5410916.1"/>
    <property type="molecule type" value="Genomic_DNA"/>
</dbReference>
<evidence type="ECO:0000313" key="2">
    <source>
        <dbReference type="EMBL" id="KAI5410916.1"/>
    </source>
</evidence>
<keyword evidence="3" id="KW-1185">Reference proteome</keyword>
<dbReference type="Pfam" id="PF05678">
    <property type="entry name" value="VQ"/>
    <property type="match status" value="1"/>
</dbReference>
<gene>
    <name evidence="2" type="ORF">KIW84_056166</name>
</gene>
<accession>A0A9D5AKQ4</accession>
<dbReference type="InterPro" id="IPR039335">
    <property type="entry name" value="SIB1/2"/>
</dbReference>
<reference evidence="2 3" key="1">
    <citation type="journal article" date="2022" name="Nat. Genet.">
        <title>Improved pea reference genome and pan-genome highlight genomic features and evolutionary characteristics.</title>
        <authorList>
            <person name="Yang T."/>
            <person name="Liu R."/>
            <person name="Luo Y."/>
            <person name="Hu S."/>
            <person name="Wang D."/>
            <person name="Wang C."/>
            <person name="Pandey M.K."/>
            <person name="Ge S."/>
            <person name="Xu Q."/>
            <person name="Li N."/>
            <person name="Li G."/>
            <person name="Huang Y."/>
            <person name="Saxena R.K."/>
            <person name="Ji Y."/>
            <person name="Li M."/>
            <person name="Yan X."/>
            <person name="He Y."/>
            <person name="Liu Y."/>
            <person name="Wang X."/>
            <person name="Xiang C."/>
            <person name="Varshney R.K."/>
            <person name="Ding H."/>
            <person name="Gao S."/>
            <person name="Zong X."/>
        </authorList>
    </citation>
    <scope>NUCLEOTIDE SEQUENCE [LARGE SCALE GENOMIC DNA]</scope>
    <source>
        <strain evidence="2 3">cv. Zhongwan 6</strain>
    </source>
</reference>
<evidence type="ECO:0000313" key="3">
    <source>
        <dbReference type="Proteomes" id="UP001058974"/>
    </source>
</evidence>
<dbReference type="Proteomes" id="UP001058974">
    <property type="component" value="Chromosome 5"/>
</dbReference>
<proteinExistence type="predicted"/>
<evidence type="ECO:0000259" key="1">
    <source>
        <dbReference type="Pfam" id="PF05678"/>
    </source>
</evidence>
<comment type="caution">
    <text evidence="2">The sequence shown here is derived from an EMBL/GenBank/DDBJ whole genome shotgun (WGS) entry which is preliminary data.</text>
</comment>